<dbReference type="SUPFAM" id="SSF55785">
    <property type="entry name" value="PYP-like sensor domain (PAS domain)"/>
    <property type="match status" value="2"/>
</dbReference>
<dbReference type="InterPro" id="IPR036890">
    <property type="entry name" value="HATPase_C_sf"/>
</dbReference>
<dbReference type="Gene3D" id="1.10.287.130">
    <property type="match status" value="1"/>
</dbReference>
<dbReference type="CDD" id="cd00130">
    <property type="entry name" value="PAS"/>
    <property type="match status" value="2"/>
</dbReference>
<keyword evidence="7" id="KW-0547">Nucleotide-binding</keyword>
<keyword evidence="9" id="KW-0067">ATP-binding</keyword>
<feature type="domain" description="PAC" evidence="15">
    <location>
        <begin position="201"/>
        <end position="253"/>
    </location>
</feature>
<evidence type="ECO:0000256" key="4">
    <source>
        <dbReference type="ARBA" id="ARBA00022475"/>
    </source>
</evidence>
<dbReference type="InterPro" id="IPR005467">
    <property type="entry name" value="His_kinase_dom"/>
</dbReference>
<dbReference type="EC" id="2.7.13.3" evidence="3"/>
<dbReference type="FunFam" id="3.30.565.10:FF:000023">
    <property type="entry name" value="PAS domain-containing sensor histidine kinase"/>
    <property type="match status" value="1"/>
</dbReference>
<dbReference type="NCBIfam" id="TIGR00229">
    <property type="entry name" value="sensory_box"/>
    <property type="match status" value="2"/>
</dbReference>
<dbReference type="PROSITE" id="PS50109">
    <property type="entry name" value="HIS_KIN"/>
    <property type="match status" value="1"/>
</dbReference>
<dbReference type="PRINTS" id="PR00344">
    <property type="entry name" value="BCTRLSENSOR"/>
</dbReference>
<dbReference type="PANTHER" id="PTHR43047">
    <property type="entry name" value="TWO-COMPONENT HISTIDINE PROTEIN KINASE"/>
    <property type="match status" value="1"/>
</dbReference>
<dbReference type="EMBL" id="LNQE01000779">
    <property type="protein sequence ID" value="KUG25040.1"/>
    <property type="molecule type" value="Genomic_DNA"/>
</dbReference>
<sequence length="503" mass="57444">MITQNNFSNDSIQLSSFLKFCDYLSEIIIITDTENRILFTNSSFEEHFGFLDDQIKNKKIDKLFLDEKIIETNGKKTIASMVDKKGEQFKCEIKLLSQTNTVGNIEHKVYFINDLRESIERKREERESAEKFQSLFREIKDGLYESTPDGKLIDMNPAGVELFGYKSKQELLKANIAEDLYLNPYDRTKFKNQLEKDGYVKDYEIGVRRKDGTIVTVLETAFAVRDKDGTTKSYRGILRDITAAKNYEAKLRKYIEELGQVNKKLIKSEEELKELNAAKDKFFSIVAHDLRSPFTSLIGYSEFLRDDFEELSDEEIKLFANNIHESAHVVFNLLENLLQWSRVQTGRIKIEPEVLDISSLVNSTVNLLKNNAERKSISLVNDILPRTLVYADQQTISSVVQNLLSNAIKFTPRDGKIEIGCNLKKTNAEIFVADTGVGIKEEDKEKLFRIDTHLTTTGTDKEEGSGLGLILCKELVEKNHGKIWVKSELGKGSTFSFSLPTQG</sequence>
<keyword evidence="5" id="KW-0597">Phosphoprotein</keyword>
<gene>
    <name evidence="16" type="ORF">ASZ90_005143</name>
</gene>
<keyword evidence="8" id="KW-0418">Kinase</keyword>
<dbReference type="Pfam" id="PF00512">
    <property type="entry name" value="HisKA"/>
    <property type="match status" value="1"/>
</dbReference>
<comment type="catalytic activity">
    <reaction evidence="1">
        <text>ATP + protein L-histidine = ADP + protein N-phospho-L-histidine.</text>
        <dbReference type="EC" id="2.7.13.3"/>
    </reaction>
</comment>
<feature type="domain" description="PAS" evidence="14">
    <location>
        <begin position="128"/>
        <end position="196"/>
    </location>
</feature>
<dbReference type="InterPro" id="IPR036097">
    <property type="entry name" value="HisK_dim/P_sf"/>
</dbReference>
<evidence type="ECO:0000256" key="7">
    <source>
        <dbReference type="ARBA" id="ARBA00022741"/>
    </source>
</evidence>
<keyword evidence="12" id="KW-0175">Coiled coil</keyword>
<evidence type="ECO:0000256" key="2">
    <source>
        <dbReference type="ARBA" id="ARBA00004236"/>
    </source>
</evidence>
<dbReference type="SMART" id="SM00091">
    <property type="entry name" value="PAS"/>
    <property type="match status" value="2"/>
</dbReference>
<dbReference type="InterPro" id="IPR004358">
    <property type="entry name" value="Sig_transdc_His_kin-like_C"/>
</dbReference>
<reference evidence="16" key="1">
    <citation type="journal article" date="2015" name="Proc. Natl. Acad. Sci. U.S.A.">
        <title>Networks of energetic and metabolic interactions define dynamics in microbial communities.</title>
        <authorList>
            <person name="Embree M."/>
            <person name="Liu J.K."/>
            <person name="Al-Bassam M.M."/>
            <person name="Zengler K."/>
        </authorList>
    </citation>
    <scope>NUCLEOTIDE SEQUENCE</scope>
</reference>
<dbReference type="PROSITE" id="PS50113">
    <property type="entry name" value="PAC"/>
    <property type="match status" value="1"/>
</dbReference>
<dbReference type="SUPFAM" id="SSF55874">
    <property type="entry name" value="ATPase domain of HSP90 chaperone/DNA topoisomerase II/histidine kinase"/>
    <property type="match status" value="1"/>
</dbReference>
<keyword evidence="6" id="KW-0808">Transferase</keyword>
<evidence type="ECO:0000256" key="11">
    <source>
        <dbReference type="ARBA" id="ARBA00023136"/>
    </source>
</evidence>
<dbReference type="Gene3D" id="3.30.450.20">
    <property type="entry name" value="PAS domain"/>
    <property type="match status" value="2"/>
</dbReference>
<evidence type="ECO:0000256" key="6">
    <source>
        <dbReference type="ARBA" id="ARBA00022679"/>
    </source>
</evidence>
<dbReference type="GO" id="GO:0005886">
    <property type="term" value="C:plasma membrane"/>
    <property type="evidence" value="ECO:0007669"/>
    <property type="project" value="UniProtKB-SubCell"/>
</dbReference>
<keyword evidence="10" id="KW-0902">Two-component regulatory system</keyword>
<evidence type="ECO:0000256" key="8">
    <source>
        <dbReference type="ARBA" id="ARBA00022777"/>
    </source>
</evidence>
<evidence type="ECO:0000256" key="1">
    <source>
        <dbReference type="ARBA" id="ARBA00000085"/>
    </source>
</evidence>
<dbReference type="InterPro" id="IPR001610">
    <property type="entry name" value="PAC"/>
</dbReference>
<evidence type="ECO:0000313" key="16">
    <source>
        <dbReference type="EMBL" id="KUG25040.1"/>
    </source>
</evidence>
<dbReference type="SMART" id="SM00086">
    <property type="entry name" value="PAC"/>
    <property type="match status" value="1"/>
</dbReference>
<evidence type="ECO:0000256" key="9">
    <source>
        <dbReference type="ARBA" id="ARBA00022840"/>
    </source>
</evidence>
<keyword evidence="11" id="KW-0472">Membrane</keyword>
<protein>
    <recommendedName>
        <fullName evidence="3">histidine kinase</fullName>
        <ecNumber evidence="3">2.7.13.3</ecNumber>
    </recommendedName>
</protein>
<dbReference type="AlphaFoldDB" id="A0A0W8FVY4"/>
<evidence type="ECO:0000256" key="10">
    <source>
        <dbReference type="ARBA" id="ARBA00023012"/>
    </source>
</evidence>
<dbReference type="SUPFAM" id="SSF47384">
    <property type="entry name" value="Homodimeric domain of signal transducing histidine kinase"/>
    <property type="match status" value="1"/>
</dbReference>
<dbReference type="PROSITE" id="PS50112">
    <property type="entry name" value="PAS"/>
    <property type="match status" value="1"/>
</dbReference>
<dbReference type="Gene3D" id="3.30.565.10">
    <property type="entry name" value="Histidine kinase-like ATPase, C-terminal domain"/>
    <property type="match status" value="1"/>
</dbReference>
<dbReference type="InterPro" id="IPR000700">
    <property type="entry name" value="PAS-assoc_C"/>
</dbReference>
<evidence type="ECO:0000259" key="14">
    <source>
        <dbReference type="PROSITE" id="PS50112"/>
    </source>
</evidence>
<evidence type="ECO:0000256" key="3">
    <source>
        <dbReference type="ARBA" id="ARBA00012438"/>
    </source>
</evidence>
<dbReference type="CDD" id="cd00082">
    <property type="entry name" value="HisKA"/>
    <property type="match status" value="1"/>
</dbReference>
<feature type="coiled-coil region" evidence="12">
    <location>
        <begin position="244"/>
        <end position="278"/>
    </location>
</feature>
<accession>A0A0W8FVY4</accession>
<evidence type="ECO:0000259" key="13">
    <source>
        <dbReference type="PROSITE" id="PS50109"/>
    </source>
</evidence>
<comment type="subcellular location">
    <subcellularLocation>
        <location evidence="2">Cell membrane</location>
    </subcellularLocation>
</comment>
<dbReference type="GO" id="GO:0005524">
    <property type="term" value="F:ATP binding"/>
    <property type="evidence" value="ECO:0007669"/>
    <property type="project" value="UniProtKB-KW"/>
</dbReference>
<name>A0A0W8FVY4_9ZZZZ</name>
<dbReference type="GO" id="GO:0000155">
    <property type="term" value="F:phosphorelay sensor kinase activity"/>
    <property type="evidence" value="ECO:0007669"/>
    <property type="project" value="InterPro"/>
</dbReference>
<dbReference type="InterPro" id="IPR035965">
    <property type="entry name" value="PAS-like_dom_sf"/>
</dbReference>
<dbReference type="Pfam" id="PF13426">
    <property type="entry name" value="PAS_9"/>
    <property type="match status" value="2"/>
</dbReference>
<evidence type="ECO:0000259" key="15">
    <source>
        <dbReference type="PROSITE" id="PS50113"/>
    </source>
</evidence>
<evidence type="ECO:0000256" key="5">
    <source>
        <dbReference type="ARBA" id="ARBA00022553"/>
    </source>
</evidence>
<dbReference type="InterPro" id="IPR000014">
    <property type="entry name" value="PAS"/>
</dbReference>
<comment type="caution">
    <text evidence="16">The sequence shown here is derived from an EMBL/GenBank/DDBJ whole genome shotgun (WGS) entry which is preliminary data.</text>
</comment>
<evidence type="ECO:0000256" key="12">
    <source>
        <dbReference type="SAM" id="Coils"/>
    </source>
</evidence>
<proteinExistence type="predicted"/>
<dbReference type="InterPro" id="IPR003661">
    <property type="entry name" value="HisK_dim/P_dom"/>
</dbReference>
<organism evidence="16">
    <name type="scientific">hydrocarbon metagenome</name>
    <dbReference type="NCBI Taxonomy" id="938273"/>
    <lineage>
        <taxon>unclassified sequences</taxon>
        <taxon>metagenomes</taxon>
        <taxon>ecological metagenomes</taxon>
    </lineage>
</organism>
<dbReference type="SMART" id="SM00388">
    <property type="entry name" value="HisKA"/>
    <property type="match status" value="1"/>
</dbReference>
<feature type="domain" description="Histidine kinase" evidence="13">
    <location>
        <begin position="285"/>
        <end position="503"/>
    </location>
</feature>
<dbReference type="Pfam" id="PF02518">
    <property type="entry name" value="HATPase_c"/>
    <property type="match status" value="1"/>
</dbReference>
<keyword evidence="4" id="KW-1003">Cell membrane</keyword>
<dbReference type="InterPro" id="IPR003594">
    <property type="entry name" value="HATPase_dom"/>
</dbReference>
<dbReference type="SMART" id="SM00387">
    <property type="entry name" value="HATPase_c"/>
    <property type="match status" value="1"/>
</dbReference>